<accession>A0A803TQX3</accession>
<dbReference type="GO" id="GO:0005886">
    <property type="term" value="C:plasma membrane"/>
    <property type="evidence" value="ECO:0000318"/>
    <property type="project" value="GO_Central"/>
</dbReference>
<dbReference type="PROSITE" id="PS00237">
    <property type="entry name" value="G_PROTEIN_RECEP_F1_1"/>
    <property type="match status" value="1"/>
</dbReference>
<evidence type="ECO:0000256" key="4">
    <source>
        <dbReference type="ARBA" id="ARBA00022606"/>
    </source>
</evidence>
<evidence type="ECO:0000256" key="13">
    <source>
        <dbReference type="RuleBase" id="RU000688"/>
    </source>
</evidence>
<evidence type="ECO:0000256" key="12">
    <source>
        <dbReference type="ARBA" id="ARBA00023224"/>
    </source>
</evidence>
<reference evidence="16" key="2">
    <citation type="submission" date="2025-08" db="UniProtKB">
        <authorList>
            <consortium name="Ensembl"/>
        </authorList>
    </citation>
    <scope>IDENTIFICATION</scope>
</reference>
<feature type="domain" description="G-protein coupled receptors family 1 profile" evidence="15">
    <location>
        <begin position="60"/>
        <end position="310"/>
    </location>
</feature>
<feature type="transmembrane region" description="Helical" evidence="14">
    <location>
        <begin position="227"/>
        <end position="245"/>
    </location>
</feature>
<evidence type="ECO:0000256" key="5">
    <source>
        <dbReference type="ARBA" id="ARBA00022692"/>
    </source>
</evidence>
<evidence type="ECO:0000313" key="17">
    <source>
        <dbReference type="Proteomes" id="UP000001646"/>
    </source>
</evidence>
<keyword evidence="7 14" id="KW-1133">Transmembrane helix</keyword>
<evidence type="ECO:0000256" key="14">
    <source>
        <dbReference type="RuleBase" id="RU363047"/>
    </source>
</evidence>
<dbReference type="FunFam" id="1.20.1070.10:FF:000082">
    <property type="entry name" value="Olfactory receptor 1A1"/>
    <property type="match status" value="1"/>
</dbReference>
<keyword evidence="12 13" id="KW-0807">Transducer</keyword>
<keyword evidence="8 13" id="KW-0297">G-protein coupled receptor</keyword>
<feature type="transmembrane region" description="Helical" evidence="14">
    <location>
        <begin position="45"/>
        <end position="68"/>
    </location>
</feature>
<dbReference type="Proteomes" id="UP000001646">
    <property type="component" value="Unplaced"/>
</dbReference>
<name>A0A803TQX3_ANOCA</name>
<reference evidence="16" key="1">
    <citation type="submission" date="2009-12" db="EMBL/GenBank/DDBJ databases">
        <title>The Genome Sequence of Anolis carolinensis (Green Anole Lizard).</title>
        <authorList>
            <consortium name="The Genome Sequencing Platform"/>
            <person name="Di Palma F."/>
            <person name="Alfoldi J."/>
            <person name="Heiman D."/>
            <person name="Young S."/>
            <person name="Grabherr M."/>
            <person name="Johnson J."/>
            <person name="Lander E.S."/>
            <person name="Lindblad-Toh K."/>
        </authorList>
    </citation>
    <scope>NUCLEOTIDE SEQUENCE [LARGE SCALE GENOMIC DNA]</scope>
    <source>
        <strain evidence="16">JBL SC #1</strain>
    </source>
</reference>
<dbReference type="Ensembl" id="ENSACAT00000041930.1">
    <property type="protein sequence ID" value="ENSACAP00000037613.1"/>
    <property type="gene ID" value="ENSACAG00000037559.1"/>
</dbReference>
<evidence type="ECO:0000256" key="8">
    <source>
        <dbReference type="ARBA" id="ARBA00023040"/>
    </source>
</evidence>
<dbReference type="InterPro" id="IPR000725">
    <property type="entry name" value="Olfact_rcpt"/>
</dbReference>
<dbReference type="Gene3D" id="1.20.1070.10">
    <property type="entry name" value="Rhodopsin 7-helix transmembrane proteins"/>
    <property type="match status" value="1"/>
</dbReference>
<dbReference type="AlphaFoldDB" id="A0A803TQX3"/>
<dbReference type="PROSITE" id="PS50262">
    <property type="entry name" value="G_PROTEIN_RECEP_F1_2"/>
    <property type="match status" value="1"/>
</dbReference>
<dbReference type="InterPro" id="IPR017452">
    <property type="entry name" value="GPCR_Rhodpsn_7TM"/>
</dbReference>
<evidence type="ECO:0000256" key="11">
    <source>
        <dbReference type="ARBA" id="ARBA00023170"/>
    </source>
</evidence>
<keyword evidence="3 14" id="KW-1003">Cell membrane</keyword>
<reference evidence="16" key="3">
    <citation type="submission" date="2025-09" db="UniProtKB">
        <authorList>
            <consortium name="Ensembl"/>
        </authorList>
    </citation>
    <scope>IDENTIFICATION</scope>
</reference>
<feature type="transmembrane region" description="Helical" evidence="14">
    <location>
        <begin position="80"/>
        <end position="102"/>
    </location>
</feature>
<dbReference type="InterPro" id="IPR000276">
    <property type="entry name" value="GPCR_Rhodpsn"/>
</dbReference>
<evidence type="ECO:0000256" key="1">
    <source>
        <dbReference type="ARBA" id="ARBA00002936"/>
    </source>
</evidence>
<protein>
    <recommendedName>
        <fullName evidence="14">Olfactory receptor</fullName>
    </recommendedName>
</protein>
<keyword evidence="4 14" id="KW-0716">Sensory transduction</keyword>
<dbReference type="CDD" id="cd15235">
    <property type="entry name" value="7tmA_OR1A-like"/>
    <property type="match status" value="1"/>
</dbReference>
<keyword evidence="5 13" id="KW-0812">Transmembrane</keyword>
<comment type="similarity">
    <text evidence="13">Belongs to the G-protein coupled receptor 1 family.</text>
</comment>
<dbReference type="PRINTS" id="PR00245">
    <property type="entry name" value="OLFACTORYR"/>
</dbReference>
<dbReference type="SUPFAM" id="SSF81321">
    <property type="entry name" value="Family A G protein-coupled receptor-like"/>
    <property type="match status" value="1"/>
</dbReference>
<keyword evidence="9 14" id="KW-0472">Membrane</keyword>
<sequence length="334" mass="38005">MRSCPHQLDCLSISFFRYKMVWMNQTNHPDIVLLSLSSQFEQQGLFFLIFLLVYMLCLLGNLLIVVLVHFDDHLLHTPMYFFLSHLSLVDSFFVSTTVPKILSNLISQTKTISYRGCLTQMYFFLTLGNTDNFLLACMAYDRYVAICHPLHYTTVMSHKVCVFLVSGSWIFSSLHSLLYTLLISRLSFCNSWEIPYLFCDVYPLLDISCSDTRLIKILALTEGMVDILGPFALIVISYACIFHTAMKVPMAGCQRKAFSTCGPHLAVVVLFYGTVSCLYFQPTSAYSAQKGTFISLLYAVLTPTLNPFIYSLRNNDIMASMARLLVKSRAVLRK</sequence>
<gene>
    <name evidence="16" type="primary">LOC100559208</name>
</gene>
<keyword evidence="17" id="KW-1185">Reference proteome</keyword>
<evidence type="ECO:0000256" key="3">
    <source>
        <dbReference type="ARBA" id="ARBA00022475"/>
    </source>
</evidence>
<keyword evidence="10" id="KW-1015">Disulfide bond</keyword>
<dbReference type="Pfam" id="PF13853">
    <property type="entry name" value="7tm_4"/>
    <property type="match status" value="1"/>
</dbReference>
<keyword evidence="11 13" id="KW-0675">Receptor</keyword>
<dbReference type="PANTHER" id="PTHR48001">
    <property type="entry name" value="OLFACTORY RECEPTOR"/>
    <property type="match status" value="1"/>
</dbReference>
<dbReference type="PRINTS" id="PR00237">
    <property type="entry name" value="GPCRRHODOPSN"/>
</dbReference>
<feature type="transmembrane region" description="Helical" evidence="14">
    <location>
        <begin position="257"/>
        <end position="281"/>
    </location>
</feature>
<evidence type="ECO:0000256" key="6">
    <source>
        <dbReference type="ARBA" id="ARBA00022725"/>
    </source>
</evidence>
<dbReference type="InParanoid" id="A0A803TQX3"/>
<evidence type="ECO:0000256" key="9">
    <source>
        <dbReference type="ARBA" id="ARBA00023136"/>
    </source>
</evidence>
<proteinExistence type="inferred from homology"/>
<evidence type="ECO:0000256" key="2">
    <source>
        <dbReference type="ARBA" id="ARBA00004651"/>
    </source>
</evidence>
<evidence type="ECO:0000313" key="16">
    <source>
        <dbReference type="Ensembl" id="ENSACAP00000037613.1"/>
    </source>
</evidence>
<evidence type="ECO:0000256" key="10">
    <source>
        <dbReference type="ARBA" id="ARBA00023157"/>
    </source>
</evidence>
<dbReference type="GeneTree" id="ENSGT00940000153683"/>
<dbReference type="GO" id="GO:0004930">
    <property type="term" value="F:G protein-coupled receptor activity"/>
    <property type="evidence" value="ECO:0007669"/>
    <property type="project" value="UniProtKB-KW"/>
</dbReference>
<feature type="transmembrane region" description="Helical" evidence="14">
    <location>
        <begin position="293"/>
        <end position="312"/>
    </location>
</feature>
<keyword evidence="6 14" id="KW-0552">Olfaction</keyword>
<feature type="transmembrane region" description="Helical" evidence="14">
    <location>
        <begin position="160"/>
        <end position="182"/>
    </location>
</feature>
<dbReference type="GO" id="GO:0007165">
    <property type="term" value="P:signal transduction"/>
    <property type="evidence" value="ECO:0000318"/>
    <property type="project" value="GO_Central"/>
</dbReference>
<feature type="transmembrane region" description="Helical" evidence="14">
    <location>
        <begin position="122"/>
        <end position="140"/>
    </location>
</feature>
<organism evidence="16 17">
    <name type="scientific">Anolis carolinensis</name>
    <name type="common">Green anole</name>
    <name type="synonym">American chameleon</name>
    <dbReference type="NCBI Taxonomy" id="28377"/>
    <lineage>
        <taxon>Eukaryota</taxon>
        <taxon>Metazoa</taxon>
        <taxon>Chordata</taxon>
        <taxon>Craniata</taxon>
        <taxon>Vertebrata</taxon>
        <taxon>Euteleostomi</taxon>
        <taxon>Lepidosauria</taxon>
        <taxon>Squamata</taxon>
        <taxon>Bifurcata</taxon>
        <taxon>Unidentata</taxon>
        <taxon>Episquamata</taxon>
        <taxon>Toxicofera</taxon>
        <taxon>Iguania</taxon>
        <taxon>Dactyloidae</taxon>
        <taxon>Anolis</taxon>
    </lineage>
</organism>
<evidence type="ECO:0000256" key="7">
    <source>
        <dbReference type="ARBA" id="ARBA00022989"/>
    </source>
</evidence>
<dbReference type="GO" id="GO:0004984">
    <property type="term" value="F:olfactory receptor activity"/>
    <property type="evidence" value="ECO:0000318"/>
    <property type="project" value="GO_Central"/>
</dbReference>
<comment type="function">
    <text evidence="1">Odorant receptor.</text>
</comment>
<evidence type="ECO:0000259" key="15">
    <source>
        <dbReference type="PROSITE" id="PS50262"/>
    </source>
</evidence>
<comment type="subcellular location">
    <subcellularLocation>
        <location evidence="2 14">Cell membrane</location>
        <topology evidence="2 14">Multi-pass membrane protein</topology>
    </subcellularLocation>
</comment>